<evidence type="ECO:0008006" key="2">
    <source>
        <dbReference type="Google" id="ProtNLM"/>
    </source>
</evidence>
<proteinExistence type="predicted"/>
<protein>
    <recommendedName>
        <fullName evidence="2">ATP-dependent DNA helicase</fullName>
    </recommendedName>
</protein>
<dbReference type="STRING" id="37653.A0A0L8I0R3"/>
<name>A0A0L8I0R3_OCTBM</name>
<dbReference type="SUPFAM" id="SSF52540">
    <property type="entry name" value="P-loop containing nucleoside triphosphate hydrolases"/>
    <property type="match status" value="1"/>
</dbReference>
<evidence type="ECO:0000313" key="1">
    <source>
        <dbReference type="EMBL" id="KOF95062.1"/>
    </source>
</evidence>
<dbReference type="AlphaFoldDB" id="A0A0L8I0R3"/>
<sequence>MHLYPSGSDMPFNFRRSQFPVRPCIAMSINKPQGQTVSVTGIHLGEPCFSHEQPYVTCSRVGSRNTLFVYASQGRTRNVVYSEVL</sequence>
<dbReference type="EMBL" id="KQ416813">
    <property type="protein sequence ID" value="KOF95062.1"/>
    <property type="molecule type" value="Genomic_DNA"/>
</dbReference>
<organism evidence="1">
    <name type="scientific">Octopus bimaculoides</name>
    <name type="common">California two-spotted octopus</name>
    <dbReference type="NCBI Taxonomy" id="37653"/>
    <lineage>
        <taxon>Eukaryota</taxon>
        <taxon>Metazoa</taxon>
        <taxon>Spiralia</taxon>
        <taxon>Lophotrochozoa</taxon>
        <taxon>Mollusca</taxon>
        <taxon>Cephalopoda</taxon>
        <taxon>Coleoidea</taxon>
        <taxon>Octopodiformes</taxon>
        <taxon>Octopoda</taxon>
        <taxon>Incirrata</taxon>
        <taxon>Octopodidae</taxon>
        <taxon>Octopus</taxon>
    </lineage>
</organism>
<accession>A0A0L8I0R3</accession>
<reference evidence="1" key="1">
    <citation type="submission" date="2015-07" db="EMBL/GenBank/DDBJ databases">
        <title>MeaNS - Measles Nucleotide Surveillance Program.</title>
        <authorList>
            <person name="Tran T."/>
            <person name="Druce J."/>
        </authorList>
    </citation>
    <scope>NUCLEOTIDE SEQUENCE</scope>
    <source>
        <strain evidence="1">UCB-OBI-ISO-001</strain>
        <tissue evidence="1">Gonad</tissue>
    </source>
</reference>
<gene>
    <name evidence="1" type="ORF">OCBIM_22039679mg</name>
</gene>
<dbReference type="InterPro" id="IPR027417">
    <property type="entry name" value="P-loop_NTPase"/>
</dbReference>